<dbReference type="Proteomes" id="UP000002007">
    <property type="component" value="Chromosome"/>
</dbReference>
<gene>
    <name evidence="1" type="ordered locus">RSal33209_3523</name>
</gene>
<reference evidence="2" key="1">
    <citation type="journal article" date="2008" name="J. Bacteriol.">
        <title>Genome sequence of the fish pathogen Renibacterium salmoninarum suggests reductive evolution away from an environmental Arthrobacter ancestor.</title>
        <authorList>
            <person name="Wiens G.D."/>
            <person name="Rockey D.D."/>
            <person name="Wu Z."/>
            <person name="Chang J."/>
            <person name="Levy R."/>
            <person name="Crane S."/>
            <person name="Chen D.S."/>
            <person name="Capri G.R."/>
            <person name="Burnett J.R."/>
            <person name="Sudheesh P.S."/>
            <person name="Schipma M.J."/>
            <person name="Burd H."/>
            <person name="Bhattacharyya A."/>
            <person name="Rhodes L.D."/>
            <person name="Kaul R."/>
            <person name="Strom M.S."/>
        </authorList>
    </citation>
    <scope>NUCLEOTIDE SEQUENCE [LARGE SCALE GENOMIC DNA]</scope>
    <source>
        <strain evidence="2">ATCC 33209 / DSM 20767 / JCM 11484 / NBRC 15589 / NCIMB 2235</strain>
    </source>
</reference>
<name>A9WVL1_RENSM</name>
<protein>
    <submittedName>
        <fullName evidence="1">Hypothetical cytosolic protein</fullName>
    </submittedName>
</protein>
<evidence type="ECO:0000313" key="1">
    <source>
        <dbReference type="EMBL" id="ABY25232.1"/>
    </source>
</evidence>
<sequence>MQAQNKTMPTGESVSAFISGVSNAKRRQDAEELLELFGRCTGLKAVMWGPSIIGFGLNHYRYASGREGDQPAVGFSPRASNLALYGLINTAEAREQLTSLGKHRAGAGCL</sequence>
<keyword evidence="2" id="KW-1185">Reference proteome</keyword>
<organism evidence="1 2">
    <name type="scientific">Renibacterium salmoninarum (strain ATCC 33209 / DSM 20767 / JCM 11484 / NBRC 15589 / NCIMB 2235)</name>
    <dbReference type="NCBI Taxonomy" id="288705"/>
    <lineage>
        <taxon>Bacteria</taxon>
        <taxon>Bacillati</taxon>
        <taxon>Actinomycetota</taxon>
        <taxon>Actinomycetes</taxon>
        <taxon>Micrococcales</taxon>
        <taxon>Micrococcaceae</taxon>
        <taxon>Renibacterium</taxon>
    </lineage>
</organism>
<proteinExistence type="predicted"/>
<dbReference type="EMBL" id="CP000910">
    <property type="protein sequence ID" value="ABY25232.1"/>
    <property type="molecule type" value="Genomic_DNA"/>
</dbReference>
<dbReference type="AlphaFoldDB" id="A9WVL1"/>
<dbReference type="eggNOG" id="ENOG5032S5R">
    <property type="taxonomic scope" value="Bacteria"/>
</dbReference>
<dbReference type="RefSeq" id="WP_012246858.1">
    <property type="nucleotide sequence ID" value="NC_010168.1"/>
</dbReference>
<evidence type="ECO:0000313" key="2">
    <source>
        <dbReference type="Proteomes" id="UP000002007"/>
    </source>
</evidence>
<accession>A9WVL1</accession>
<dbReference type="KEGG" id="rsa:RSal33209_3523"/>
<dbReference type="HOGENOM" id="CLU_130420_0_0_11"/>